<dbReference type="Pfam" id="PF17919">
    <property type="entry name" value="RT_RNaseH_2"/>
    <property type="match status" value="1"/>
</dbReference>
<accession>A0ABR3LW47</accession>
<dbReference type="EMBL" id="JAYMGO010000018">
    <property type="protein sequence ID" value="KAL1256555.1"/>
    <property type="molecule type" value="Genomic_DNA"/>
</dbReference>
<gene>
    <name evidence="2" type="ORF">QQF64_012100</name>
</gene>
<sequence>MSILCRVLDEALQRHLLAEPKLTFKEAEEKALAAETALFNARLLRQQQLKHCIKATILEALHRLLDQSTPWWWEAKRETVYAQAKQLLQTDKVLAHYDENKSLAVVCDASPHGLGTLLFHLEHDGQEKPIFLAFRTMTTKRSERFTST</sequence>
<dbReference type="PANTHER" id="PTHR37984:SF12">
    <property type="entry name" value="RIBONUCLEASE H"/>
    <property type="match status" value="1"/>
</dbReference>
<reference evidence="2 3" key="1">
    <citation type="submission" date="2023-09" db="EMBL/GenBank/DDBJ databases">
        <authorList>
            <person name="Wang M."/>
        </authorList>
    </citation>
    <scope>NUCLEOTIDE SEQUENCE [LARGE SCALE GENOMIC DNA]</scope>
    <source>
        <strain evidence="2">GT-2023</strain>
        <tissue evidence="2">Liver</tissue>
    </source>
</reference>
<proteinExistence type="predicted"/>
<dbReference type="InterPro" id="IPR041577">
    <property type="entry name" value="RT_RNaseH_2"/>
</dbReference>
<feature type="domain" description="Reverse transcriptase/retrotransposon-derived protein RNase H-like" evidence="1">
    <location>
        <begin position="73"/>
        <end position="140"/>
    </location>
</feature>
<evidence type="ECO:0000313" key="3">
    <source>
        <dbReference type="Proteomes" id="UP001558613"/>
    </source>
</evidence>
<evidence type="ECO:0000313" key="2">
    <source>
        <dbReference type="EMBL" id="KAL1256555.1"/>
    </source>
</evidence>
<name>A0ABR3LW47_9TELE</name>
<dbReference type="InterPro" id="IPR050951">
    <property type="entry name" value="Retrovirus_Pol_polyprotein"/>
</dbReference>
<comment type="caution">
    <text evidence="2">The sequence shown here is derived from an EMBL/GenBank/DDBJ whole genome shotgun (WGS) entry which is preliminary data.</text>
</comment>
<keyword evidence="3" id="KW-1185">Reference proteome</keyword>
<protein>
    <recommendedName>
        <fullName evidence="1">Reverse transcriptase/retrotransposon-derived protein RNase H-like domain-containing protein</fullName>
    </recommendedName>
</protein>
<dbReference type="PANTHER" id="PTHR37984">
    <property type="entry name" value="PROTEIN CBG26694"/>
    <property type="match status" value="1"/>
</dbReference>
<organism evidence="2 3">
    <name type="scientific">Cirrhinus molitorella</name>
    <name type="common">mud carp</name>
    <dbReference type="NCBI Taxonomy" id="172907"/>
    <lineage>
        <taxon>Eukaryota</taxon>
        <taxon>Metazoa</taxon>
        <taxon>Chordata</taxon>
        <taxon>Craniata</taxon>
        <taxon>Vertebrata</taxon>
        <taxon>Euteleostomi</taxon>
        <taxon>Actinopterygii</taxon>
        <taxon>Neopterygii</taxon>
        <taxon>Teleostei</taxon>
        <taxon>Ostariophysi</taxon>
        <taxon>Cypriniformes</taxon>
        <taxon>Cyprinidae</taxon>
        <taxon>Labeoninae</taxon>
        <taxon>Labeonini</taxon>
        <taxon>Cirrhinus</taxon>
    </lineage>
</organism>
<dbReference type="SUPFAM" id="SSF56672">
    <property type="entry name" value="DNA/RNA polymerases"/>
    <property type="match status" value="1"/>
</dbReference>
<evidence type="ECO:0000259" key="1">
    <source>
        <dbReference type="Pfam" id="PF17919"/>
    </source>
</evidence>
<dbReference type="Proteomes" id="UP001558613">
    <property type="component" value="Unassembled WGS sequence"/>
</dbReference>
<dbReference type="InterPro" id="IPR043502">
    <property type="entry name" value="DNA/RNA_pol_sf"/>
</dbReference>